<keyword evidence="7 11" id="KW-0408">Iron</keyword>
<dbReference type="GO" id="GO:0046872">
    <property type="term" value="F:metal ion binding"/>
    <property type="evidence" value="ECO:0007669"/>
    <property type="project" value="UniProtKB-UniRule"/>
</dbReference>
<dbReference type="GO" id="GO:0020037">
    <property type="term" value="F:heme binding"/>
    <property type="evidence" value="ECO:0007669"/>
    <property type="project" value="UniProtKB-UniRule"/>
</dbReference>
<dbReference type="Proteomes" id="UP000077755">
    <property type="component" value="Chromosome 8"/>
</dbReference>
<keyword evidence="6" id="KW-0492">Microsome</keyword>
<evidence type="ECO:0000256" key="9">
    <source>
        <dbReference type="ARBA" id="ARBA00037877"/>
    </source>
</evidence>
<evidence type="ECO:0000313" key="13">
    <source>
        <dbReference type="Proteomes" id="UP000077755"/>
    </source>
</evidence>
<reference evidence="12" key="1">
    <citation type="journal article" date="2016" name="Nat. Genet.">
        <title>A high-quality carrot genome assembly provides new insights into carotenoid accumulation and asterid genome evolution.</title>
        <authorList>
            <person name="Iorizzo M."/>
            <person name="Ellison S."/>
            <person name="Senalik D."/>
            <person name="Zeng P."/>
            <person name="Satapoomin P."/>
            <person name="Huang J."/>
            <person name="Bowman M."/>
            <person name="Iovene M."/>
            <person name="Sanseverino W."/>
            <person name="Cavagnaro P."/>
            <person name="Yildiz M."/>
            <person name="Macko-Podgorni A."/>
            <person name="Moranska E."/>
            <person name="Grzebelus E."/>
            <person name="Grzebelus D."/>
            <person name="Ashrafi H."/>
            <person name="Zheng Z."/>
            <person name="Cheng S."/>
            <person name="Spooner D."/>
            <person name="Van Deynze A."/>
            <person name="Simon P."/>
        </authorList>
    </citation>
    <scope>NUCLEOTIDE SEQUENCE</scope>
    <source>
        <tissue evidence="12">Leaf</tissue>
    </source>
</reference>
<sequence>MGISDNKILSFTDVSVHNNPKDCWVIINAKAYDVTKFLDDHPGGDEVLLQVAGEDASEEFESAGHGSAARLMLDEYYVGEIDPLSSPVKKRAPPTQLSVKRNTVTPQLPPTTNKPGNNHFIIKLVVFFLALGMAVGLGLYSSN</sequence>
<evidence type="ECO:0000313" key="12">
    <source>
        <dbReference type="EMBL" id="WOH13533.1"/>
    </source>
</evidence>
<keyword evidence="13" id="KW-1185">Reference proteome</keyword>
<keyword evidence="8 11" id="KW-0472">Membrane</keyword>
<keyword evidence="5" id="KW-0256">Endoplasmic reticulum</keyword>
<evidence type="ECO:0000256" key="6">
    <source>
        <dbReference type="ARBA" id="ARBA00022848"/>
    </source>
</evidence>
<evidence type="ECO:0000256" key="10">
    <source>
        <dbReference type="ARBA" id="ARBA00038168"/>
    </source>
</evidence>
<comment type="subcellular location">
    <subcellularLocation>
        <location evidence="1">Endoplasmic reticulum membrane</location>
        <topology evidence="1">Single-pass membrane protein</topology>
        <orientation evidence="1">Cytoplasmic side</orientation>
    </subcellularLocation>
    <subcellularLocation>
        <location evidence="9">Microsome membrane</location>
        <topology evidence="9">Single-pass membrane protein</topology>
        <orientation evidence="9">Cytoplasmic side</orientation>
    </subcellularLocation>
</comment>
<keyword evidence="3 11" id="KW-0812">Transmembrane</keyword>
<dbReference type="SUPFAM" id="SSF55856">
    <property type="entry name" value="Cytochrome b5-like heme/steroid binding domain"/>
    <property type="match status" value="1"/>
</dbReference>
<reference evidence="12" key="2">
    <citation type="submission" date="2022-03" db="EMBL/GenBank/DDBJ databases">
        <title>Draft title - Genomic analysis of global carrot germplasm unveils the trajectory of domestication and the origin of high carotenoid orange carrot.</title>
        <authorList>
            <person name="Iorizzo M."/>
            <person name="Ellison S."/>
            <person name="Senalik D."/>
            <person name="Macko-Podgorni A."/>
            <person name="Grzebelus D."/>
            <person name="Bostan H."/>
            <person name="Rolling W."/>
            <person name="Curaba J."/>
            <person name="Simon P."/>
        </authorList>
    </citation>
    <scope>NUCLEOTIDE SEQUENCE</scope>
    <source>
        <tissue evidence="12">Leaf</tissue>
    </source>
</reference>
<evidence type="ECO:0000256" key="3">
    <source>
        <dbReference type="ARBA" id="ARBA00022692"/>
    </source>
</evidence>
<dbReference type="PROSITE" id="PS50255">
    <property type="entry name" value="CYTOCHROME_B5_2"/>
    <property type="match status" value="1"/>
</dbReference>
<dbReference type="Pfam" id="PF00173">
    <property type="entry name" value="Cyt-b5"/>
    <property type="match status" value="1"/>
</dbReference>
<evidence type="ECO:0000256" key="8">
    <source>
        <dbReference type="ARBA" id="ARBA00023136"/>
    </source>
</evidence>
<dbReference type="Gramene" id="KZM85974">
    <property type="protein sequence ID" value="KZM85974"/>
    <property type="gene ID" value="DCAR_026604"/>
</dbReference>
<keyword evidence="4 11" id="KW-0479">Metal-binding</keyword>
<dbReference type="PRINTS" id="PR00363">
    <property type="entry name" value="CYTOCHROMEB5"/>
</dbReference>
<dbReference type="PANTHER" id="PTHR19359">
    <property type="entry name" value="CYTOCHROME B5"/>
    <property type="match status" value="1"/>
</dbReference>
<dbReference type="PANTHER" id="PTHR19359:SF127">
    <property type="entry name" value="CYTOCHROME B5-LIKE HEME_STEROID-BINDING DOMAIN PROTEIN"/>
    <property type="match status" value="1"/>
</dbReference>
<dbReference type="AlphaFoldDB" id="A0A175YQH3"/>
<evidence type="ECO:0000256" key="1">
    <source>
        <dbReference type="ARBA" id="ARBA00004131"/>
    </source>
</evidence>
<dbReference type="GO" id="GO:0005789">
    <property type="term" value="C:endoplasmic reticulum membrane"/>
    <property type="evidence" value="ECO:0007669"/>
    <property type="project" value="UniProtKB-SubCell"/>
</dbReference>
<protein>
    <submittedName>
        <fullName evidence="12">Uncharacterized protein</fullName>
    </submittedName>
</protein>
<dbReference type="InterPro" id="IPR001199">
    <property type="entry name" value="Cyt_B5-like_heme/steroid-bd"/>
</dbReference>
<evidence type="ECO:0000256" key="2">
    <source>
        <dbReference type="ARBA" id="ARBA00022617"/>
    </source>
</evidence>
<dbReference type="InterPro" id="IPR050668">
    <property type="entry name" value="Cytochrome_b5"/>
</dbReference>
<keyword evidence="2 11" id="KW-0349">Heme</keyword>
<dbReference type="Gene3D" id="3.10.120.10">
    <property type="entry name" value="Cytochrome b5-like heme/steroid binding domain"/>
    <property type="match status" value="1"/>
</dbReference>
<evidence type="ECO:0000256" key="7">
    <source>
        <dbReference type="ARBA" id="ARBA00023004"/>
    </source>
</evidence>
<evidence type="ECO:0000256" key="11">
    <source>
        <dbReference type="RuleBase" id="RU362121"/>
    </source>
</evidence>
<dbReference type="SMART" id="SM01117">
    <property type="entry name" value="Cyt-b5"/>
    <property type="match status" value="1"/>
</dbReference>
<name>A0A175YQH3_DAUCS</name>
<comment type="similarity">
    <text evidence="10 11">Belongs to the cytochrome b5 family.</text>
</comment>
<dbReference type="FunFam" id="3.10.120.10:FF:000002">
    <property type="entry name" value="Cytochrome b5 type B"/>
    <property type="match status" value="1"/>
</dbReference>
<dbReference type="InterPro" id="IPR036400">
    <property type="entry name" value="Cyt_B5-like_heme/steroid_sf"/>
</dbReference>
<gene>
    <name evidence="12" type="ORF">DCAR_0833043</name>
</gene>
<dbReference type="EMBL" id="CP093350">
    <property type="protein sequence ID" value="WOH13533.1"/>
    <property type="molecule type" value="Genomic_DNA"/>
</dbReference>
<proteinExistence type="inferred from homology"/>
<accession>A0A175YQH3</accession>
<dbReference type="InterPro" id="IPR018506">
    <property type="entry name" value="Cyt_B5_heme-BS"/>
</dbReference>
<evidence type="ECO:0000256" key="5">
    <source>
        <dbReference type="ARBA" id="ARBA00022824"/>
    </source>
</evidence>
<evidence type="ECO:0000256" key="4">
    <source>
        <dbReference type="ARBA" id="ARBA00022723"/>
    </source>
</evidence>
<organism evidence="12 13">
    <name type="scientific">Daucus carota subsp. sativus</name>
    <name type="common">Carrot</name>
    <dbReference type="NCBI Taxonomy" id="79200"/>
    <lineage>
        <taxon>Eukaryota</taxon>
        <taxon>Viridiplantae</taxon>
        <taxon>Streptophyta</taxon>
        <taxon>Embryophyta</taxon>
        <taxon>Tracheophyta</taxon>
        <taxon>Spermatophyta</taxon>
        <taxon>Magnoliopsida</taxon>
        <taxon>eudicotyledons</taxon>
        <taxon>Gunneridae</taxon>
        <taxon>Pentapetalae</taxon>
        <taxon>asterids</taxon>
        <taxon>campanulids</taxon>
        <taxon>Apiales</taxon>
        <taxon>Apiaceae</taxon>
        <taxon>Apioideae</taxon>
        <taxon>Scandiceae</taxon>
        <taxon>Daucinae</taxon>
        <taxon>Daucus</taxon>
        <taxon>Daucus sect. Daucus</taxon>
    </lineage>
</organism>
<dbReference type="PROSITE" id="PS00191">
    <property type="entry name" value="CYTOCHROME_B5_1"/>
    <property type="match status" value="1"/>
</dbReference>
<feature type="transmembrane region" description="Helical" evidence="11">
    <location>
        <begin position="120"/>
        <end position="140"/>
    </location>
</feature>
<keyword evidence="11" id="KW-1133">Transmembrane helix</keyword>